<feature type="compositionally biased region" description="Basic and acidic residues" evidence="6">
    <location>
        <begin position="51"/>
        <end position="65"/>
    </location>
</feature>
<evidence type="ECO:0000256" key="2">
    <source>
        <dbReference type="ARBA" id="ARBA00022553"/>
    </source>
</evidence>
<keyword evidence="2" id="KW-0597">Phosphoprotein</keyword>
<dbReference type="PANTHER" id="PTHR15263:SF1">
    <property type="entry name" value="NF-KAPPA-B INHIBITOR-LIKE PROTEIN 1"/>
    <property type="match status" value="1"/>
</dbReference>
<comment type="caution">
    <text evidence="7">The sequence shown here is derived from an EMBL/GenBank/DDBJ whole genome shotgun (WGS) entry which is preliminary data.</text>
</comment>
<comment type="subcellular location">
    <subcellularLocation>
        <location evidence="1">Nucleus</location>
    </subcellularLocation>
</comment>
<evidence type="ECO:0000313" key="8">
    <source>
        <dbReference type="Proteomes" id="UP001492380"/>
    </source>
</evidence>
<feature type="region of interest" description="Disordered" evidence="6">
    <location>
        <begin position="172"/>
        <end position="215"/>
    </location>
</feature>
<feature type="region of interest" description="Disordered" evidence="6">
    <location>
        <begin position="1"/>
        <end position="101"/>
    </location>
</feature>
<reference evidence="7 8" key="1">
    <citation type="submission" date="2024-04" db="EMBL/GenBank/DDBJ databases">
        <title>Phyllosticta paracitricarpa is synonymous to the EU quarantine fungus P. citricarpa based on phylogenomic analyses.</title>
        <authorList>
            <consortium name="Lawrence Berkeley National Laboratory"/>
            <person name="Van Ingen-Buijs V.A."/>
            <person name="Van Westerhoven A.C."/>
            <person name="Haridas S."/>
            <person name="Skiadas P."/>
            <person name="Martin F."/>
            <person name="Groenewald J.Z."/>
            <person name="Crous P.W."/>
            <person name="Seidl M.F."/>
        </authorList>
    </citation>
    <scope>NUCLEOTIDE SEQUENCE [LARGE SCALE GENOMIC DNA]</scope>
    <source>
        <strain evidence="7 8">CBS 123374</strain>
    </source>
</reference>
<feature type="compositionally biased region" description="Basic residues" evidence="6">
    <location>
        <begin position="66"/>
        <end position="82"/>
    </location>
</feature>
<organism evidence="7 8">
    <name type="scientific">Phyllosticta capitalensis</name>
    <dbReference type="NCBI Taxonomy" id="121624"/>
    <lineage>
        <taxon>Eukaryota</taxon>
        <taxon>Fungi</taxon>
        <taxon>Dikarya</taxon>
        <taxon>Ascomycota</taxon>
        <taxon>Pezizomycotina</taxon>
        <taxon>Dothideomycetes</taxon>
        <taxon>Dothideomycetes incertae sedis</taxon>
        <taxon>Botryosphaeriales</taxon>
        <taxon>Phyllostictaceae</taxon>
        <taxon>Phyllosticta</taxon>
    </lineage>
</organism>
<evidence type="ECO:0000256" key="3">
    <source>
        <dbReference type="ARBA" id="ARBA00022737"/>
    </source>
</evidence>
<evidence type="ECO:0000256" key="1">
    <source>
        <dbReference type="ARBA" id="ARBA00004123"/>
    </source>
</evidence>
<accession>A0ABR1YU35</accession>
<dbReference type="InterPro" id="IPR038753">
    <property type="entry name" value="NFKBIL1"/>
</dbReference>
<name>A0ABR1YU35_9PEZI</name>
<keyword evidence="8" id="KW-1185">Reference proteome</keyword>
<evidence type="ECO:0000313" key="7">
    <source>
        <dbReference type="EMBL" id="KAK8238500.1"/>
    </source>
</evidence>
<keyword evidence="4" id="KW-0040">ANK repeat</keyword>
<feature type="compositionally biased region" description="Basic and acidic residues" evidence="6">
    <location>
        <begin position="7"/>
        <end position="16"/>
    </location>
</feature>
<protein>
    <submittedName>
        <fullName evidence="7">Uncharacterized protein</fullName>
    </submittedName>
</protein>
<dbReference type="EMBL" id="JBBWRZ010000004">
    <property type="protein sequence ID" value="KAK8238500.1"/>
    <property type="molecule type" value="Genomic_DNA"/>
</dbReference>
<evidence type="ECO:0000256" key="4">
    <source>
        <dbReference type="ARBA" id="ARBA00023043"/>
    </source>
</evidence>
<sequence>MTSPTAEGDRPDKEYAKANPTKFRFKSKRSRRECDDEDDLDHHRSRRRRHSRDETEPSKHDEERNRRRHHHRHHRHHHRSRRHETPPPADTEPLMDEEPVSPNTAFRLSLFDAMADDEGALFWEGVYGQPIHTYPRPDGTSGSPSAEGTGGFLEAMTDEEYAEYVRTRMWEKTHQHIVEERERRERDRERRKEEERRRREDGSRKEREGEEFRRRVEESLRRGEARCAGKKWKAVWDAYLKRWDELAASKNDGPDNESRGPKDLLPWPVESGKMRHVERDEVERFWLNVPVPEGELMDTLKRERVRWHPDKIQQRFGGGAHSVDEPTMKAVTAIFQVLDRLWSEMRDKAKG</sequence>
<gene>
    <name evidence="7" type="ORF">HDK90DRAFT_413038</name>
</gene>
<dbReference type="PANTHER" id="PTHR15263">
    <property type="entry name" value="I-KAPPA-B-LIKE PROTEIN IKBL"/>
    <property type="match status" value="1"/>
</dbReference>
<keyword evidence="5" id="KW-0539">Nucleus</keyword>
<dbReference type="Proteomes" id="UP001492380">
    <property type="component" value="Unassembled WGS sequence"/>
</dbReference>
<evidence type="ECO:0000256" key="5">
    <source>
        <dbReference type="ARBA" id="ARBA00023242"/>
    </source>
</evidence>
<evidence type="ECO:0000256" key="6">
    <source>
        <dbReference type="SAM" id="MobiDB-lite"/>
    </source>
</evidence>
<feature type="region of interest" description="Disordered" evidence="6">
    <location>
        <begin position="132"/>
        <end position="152"/>
    </location>
</feature>
<keyword evidence="3" id="KW-0677">Repeat</keyword>
<proteinExistence type="predicted"/>